<comment type="caution">
    <text evidence="5">The sequence shown here is derived from an EMBL/GenBank/DDBJ whole genome shotgun (WGS) entry which is preliminary data.</text>
</comment>
<evidence type="ECO:0000313" key="5">
    <source>
        <dbReference type="EMBL" id="KAH7646390.1"/>
    </source>
</evidence>
<dbReference type="EMBL" id="SDOV01000001">
    <property type="protein sequence ID" value="KAH7646390.1"/>
    <property type="molecule type" value="Genomic_DNA"/>
</dbReference>
<feature type="domain" description="Carboxylesterase type B" evidence="4">
    <location>
        <begin position="37"/>
        <end position="98"/>
    </location>
</feature>
<feature type="chain" id="PRO_5038527349" evidence="3">
    <location>
        <begin position="28"/>
        <end position="118"/>
    </location>
</feature>
<dbReference type="SUPFAM" id="SSF53474">
    <property type="entry name" value="alpha/beta-Hydrolases"/>
    <property type="match status" value="1"/>
</dbReference>
<protein>
    <submittedName>
        <fullName evidence="5">Neuroligin-4</fullName>
    </submittedName>
</protein>
<accession>A0A9D4SMB4</accession>
<reference evidence="5" key="1">
    <citation type="submission" date="2020-06" db="EMBL/GenBank/DDBJ databases">
        <authorList>
            <person name="Ji K."/>
            <person name="Li J."/>
        </authorList>
    </citation>
    <scope>NUCLEOTIDE SEQUENCE</scope>
    <source>
        <strain evidence="5">JKM2019</strain>
        <tissue evidence="5">Whole body</tissue>
    </source>
</reference>
<dbReference type="Pfam" id="PF00135">
    <property type="entry name" value="COesterase"/>
    <property type="match status" value="1"/>
</dbReference>
<dbReference type="PANTHER" id="PTHR43903">
    <property type="entry name" value="NEUROLIGIN"/>
    <property type="match status" value="1"/>
</dbReference>
<dbReference type="InterPro" id="IPR029058">
    <property type="entry name" value="AB_hydrolase_fold"/>
</dbReference>
<keyword evidence="2" id="KW-0325">Glycoprotein</keyword>
<keyword evidence="3" id="KW-0732">Signal</keyword>
<reference evidence="5" key="2">
    <citation type="journal article" date="2021" name="World Allergy Organ. J.">
        <title>Chromosome-level assembly of Dermatophagoides farinae genome and transcriptome reveals two novel allergens Der f 37 and Der f 39.</title>
        <authorList>
            <person name="Chen J."/>
            <person name="Cai Z."/>
            <person name="Fan D."/>
            <person name="Hu J."/>
            <person name="Hou Y."/>
            <person name="He Y."/>
            <person name="Zhang Z."/>
            <person name="Zhao Z."/>
            <person name="Gao P."/>
            <person name="Hu W."/>
            <person name="Sun J."/>
            <person name="Li J."/>
            <person name="Ji K."/>
        </authorList>
    </citation>
    <scope>NUCLEOTIDE SEQUENCE</scope>
    <source>
        <strain evidence="5">JKM2019</strain>
    </source>
</reference>
<evidence type="ECO:0000256" key="2">
    <source>
        <dbReference type="ARBA" id="ARBA00023180"/>
    </source>
</evidence>
<evidence type="ECO:0000259" key="4">
    <source>
        <dbReference type="Pfam" id="PF00135"/>
    </source>
</evidence>
<name>A0A9D4SMB4_DERFA</name>
<proteinExistence type="inferred from homology"/>
<gene>
    <name evidence="5" type="ORF">HUG17_1928</name>
</gene>
<dbReference type="Gene3D" id="3.40.50.1820">
    <property type="entry name" value="alpha/beta hydrolase"/>
    <property type="match status" value="1"/>
</dbReference>
<dbReference type="Proteomes" id="UP000828236">
    <property type="component" value="Unassembled WGS sequence"/>
</dbReference>
<organism evidence="5">
    <name type="scientific">Dermatophagoides farinae</name>
    <name type="common">American house dust mite</name>
    <dbReference type="NCBI Taxonomy" id="6954"/>
    <lineage>
        <taxon>Eukaryota</taxon>
        <taxon>Metazoa</taxon>
        <taxon>Ecdysozoa</taxon>
        <taxon>Arthropoda</taxon>
        <taxon>Chelicerata</taxon>
        <taxon>Arachnida</taxon>
        <taxon>Acari</taxon>
        <taxon>Acariformes</taxon>
        <taxon>Sarcoptiformes</taxon>
        <taxon>Astigmata</taxon>
        <taxon>Psoroptidia</taxon>
        <taxon>Analgoidea</taxon>
        <taxon>Pyroglyphidae</taxon>
        <taxon>Dermatophagoidinae</taxon>
        <taxon>Dermatophagoides</taxon>
    </lineage>
</organism>
<dbReference type="InterPro" id="IPR051093">
    <property type="entry name" value="Neuroligin/BSAL"/>
</dbReference>
<dbReference type="AlphaFoldDB" id="A0A9D4SMB4"/>
<comment type="similarity">
    <text evidence="1">Belongs to the type-B carboxylesterase/lipase family.</text>
</comment>
<feature type="signal peptide" evidence="3">
    <location>
        <begin position="1"/>
        <end position="27"/>
    </location>
</feature>
<evidence type="ECO:0000256" key="1">
    <source>
        <dbReference type="ARBA" id="ARBA00005964"/>
    </source>
</evidence>
<sequence>MSSFNQWNFCFHKFLSIFLILLSITKCSTLANQRLSTRTIKTKYGTLRGIIINQSSSSSDKTYLQPVEAFLGVPYASPPVGKLRFMPPVTPAIWSDIKMPTLLVQFVLNDFRIYETKH</sequence>
<evidence type="ECO:0000256" key="3">
    <source>
        <dbReference type="SAM" id="SignalP"/>
    </source>
</evidence>
<dbReference type="InterPro" id="IPR002018">
    <property type="entry name" value="CarbesteraseB"/>
</dbReference>